<gene>
    <name evidence="1" type="ORF">B0J13DRAFT_557566</name>
</gene>
<name>A0A9P9EIW0_9HYPO</name>
<proteinExistence type="predicted"/>
<dbReference type="Proteomes" id="UP000717696">
    <property type="component" value="Unassembled WGS sequence"/>
</dbReference>
<dbReference type="AlphaFoldDB" id="A0A9P9EIW0"/>
<dbReference type="EMBL" id="JAGMUU010000013">
    <property type="protein sequence ID" value="KAH7140364.1"/>
    <property type="molecule type" value="Genomic_DNA"/>
</dbReference>
<reference evidence="1" key="1">
    <citation type="journal article" date="2021" name="Nat. Commun.">
        <title>Genetic determinants of endophytism in the Arabidopsis root mycobiome.</title>
        <authorList>
            <person name="Mesny F."/>
            <person name="Miyauchi S."/>
            <person name="Thiergart T."/>
            <person name="Pickel B."/>
            <person name="Atanasova L."/>
            <person name="Karlsson M."/>
            <person name="Huettel B."/>
            <person name="Barry K.W."/>
            <person name="Haridas S."/>
            <person name="Chen C."/>
            <person name="Bauer D."/>
            <person name="Andreopoulos W."/>
            <person name="Pangilinan J."/>
            <person name="LaButti K."/>
            <person name="Riley R."/>
            <person name="Lipzen A."/>
            <person name="Clum A."/>
            <person name="Drula E."/>
            <person name="Henrissat B."/>
            <person name="Kohler A."/>
            <person name="Grigoriev I.V."/>
            <person name="Martin F.M."/>
            <person name="Hacquard S."/>
        </authorList>
    </citation>
    <scope>NUCLEOTIDE SEQUENCE</scope>
    <source>
        <strain evidence="1">MPI-CAGE-AT-0021</strain>
    </source>
</reference>
<accession>A0A9P9EIW0</accession>
<organism evidence="1 2">
    <name type="scientific">Dactylonectria estremocensis</name>
    <dbReference type="NCBI Taxonomy" id="1079267"/>
    <lineage>
        <taxon>Eukaryota</taxon>
        <taxon>Fungi</taxon>
        <taxon>Dikarya</taxon>
        <taxon>Ascomycota</taxon>
        <taxon>Pezizomycotina</taxon>
        <taxon>Sordariomycetes</taxon>
        <taxon>Hypocreomycetidae</taxon>
        <taxon>Hypocreales</taxon>
        <taxon>Nectriaceae</taxon>
        <taxon>Dactylonectria</taxon>
    </lineage>
</organism>
<protein>
    <submittedName>
        <fullName evidence="1">Uncharacterized protein</fullName>
    </submittedName>
</protein>
<evidence type="ECO:0000313" key="1">
    <source>
        <dbReference type="EMBL" id="KAH7140364.1"/>
    </source>
</evidence>
<sequence>MAGSVSPKPCFHLCPDFNIAPPPNGHLQLGSVLAGLDIDSVLDPLDVGASLPVPESQLWPRDGPQEKTGFSRSLRELRSLEGSIWAKIFGWHGLGVKFSLPHQREANETLSVEKLLVRYFSPTPEYTKQALELDGVAFYIVNTNFKKPVYLVTGLMWAEGAQALCDAVHKDQRQRPGRRNRTNLWYHWRRTRGL</sequence>
<evidence type="ECO:0000313" key="2">
    <source>
        <dbReference type="Proteomes" id="UP000717696"/>
    </source>
</evidence>
<dbReference type="OrthoDB" id="4500473at2759"/>
<keyword evidence="2" id="KW-1185">Reference proteome</keyword>
<comment type="caution">
    <text evidence="1">The sequence shown here is derived from an EMBL/GenBank/DDBJ whole genome shotgun (WGS) entry which is preliminary data.</text>
</comment>